<sequence>MPMALDVNLLLAPISADSPCGEDASFSDLFDRIREARRFDDPGLSQGDWATELKTADWRSALDLSIKVLTTVSKDLQAAGWLTEAAINRLGLEGARDGLSVIAGLLEQYWDGLYPELDGDDADERAGKIAWLNTNLAAALQAMPLTADGAAPLNLNDWQSSREVDNLQRQNNDAWQAALAEGKASGEAFDAAIAATPDAVLSERLAASNAASAALQRLKATADERLGRASPSLAAIDAALKRIGQVLLKAAQAKGLAPAAEAGLAPAADIGGDAAAPRAATTGNGGGTLDLSGNNAASKQAALKALGEIAGYFRRTEPHSPVSTLLDQAVRWADMPLADFLQEVVRDDSVLNAIRARVGLPQG</sequence>
<dbReference type="NCBIfam" id="TIGR03363">
    <property type="entry name" value="VI_chp_8"/>
    <property type="match status" value="1"/>
</dbReference>
<feature type="domain" description="ImpA N-terminal" evidence="1">
    <location>
        <begin position="11"/>
        <end position="133"/>
    </location>
</feature>
<dbReference type="InterPro" id="IPR017740">
    <property type="entry name" value="TssA-like"/>
</dbReference>
<protein>
    <recommendedName>
        <fullName evidence="1">ImpA N-terminal domain-containing protein</fullName>
    </recommendedName>
</protein>
<keyword evidence="3" id="KW-1185">Reference proteome</keyword>
<reference evidence="2 3" key="1">
    <citation type="submission" date="2015-05" db="EMBL/GenBank/DDBJ databases">
        <title>Genome sequencing and analysis of members of genus Stenotrophomonas.</title>
        <authorList>
            <person name="Patil P.P."/>
            <person name="Midha S."/>
            <person name="Patil P.B."/>
        </authorList>
    </citation>
    <scope>NUCLEOTIDE SEQUENCE [LARGE SCALE GENOMIC DNA]</scope>
    <source>
        <strain evidence="2 3">DSM 12575</strain>
    </source>
</reference>
<dbReference type="PANTHER" id="PTHR37951:SF1">
    <property type="entry name" value="TYPE VI SECRETION SYSTEM COMPONENT TSSA1"/>
    <property type="match status" value="1"/>
</dbReference>
<proteinExistence type="predicted"/>
<accession>A0ABR5NHB4</accession>
<dbReference type="PANTHER" id="PTHR37951">
    <property type="entry name" value="CYTOPLASMIC PROTEIN-RELATED"/>
    <property type="match status" value="1"/>
</dbReference>
<comment type="caution">
    <text evidence="2">The sequence shown here is derived from an EMBL/GenBank/DDBJ whole genome shotgun (WGS) entry which is preliminary data.</text>
</comment>
<evidence type="ECO:0000313" key="2">
    <source>
        <dbReference type="EMBL" id="KRG55493.1"/>
    </source>
</evidence>
<name>A0ABR5NHB4_9GAMM</name>
<dbReference type="InterPro" id="IPR010657">
    <property type="entry name" value="ImpA_N"/>
</dbReference>
<dbReference type="Pfam" id="PF06812">
    <property type="entry name" value="ImpA_N"/>
    <property type="match status" value="1"/>
</dbReference>
<evidence type="ECO:0000313" key="3">
    <source>
        <dbReference type="Proteomes" id="UP000050902"/>
    </source>
</evidence>
<evidence type="ECO:0000259" key="1">
    <source>
        <dbReference type="Pfam" id="PF06812"/>
    </source>
</evidence>
<dbReference type="Proteomes" id="UP000050902">
    <property type="component" value="Unassembled WGS sequence"/>
</dbReference>
<organism evidence="2 3">
    <name type="scientific">Stenotrophomonas nitritireducens</name>
    <dbReference type="NCBI Taxonomy" id="83617"/>
    <lineage>
        <taxon>Bacteria</taxon>
        <taxon>Pseudomonadati</taxon>
        <taxon>Pseudomonadota</taxon>
        <taxon>Gammaproteobacteria</taxon>
        <taxon>Lysobacterales</taxon>
        <taxon>Lysobacteraceae</taxon>
        <taxon>Stenotrophomonas</taxon>
    </lineage>
</organism>
<dbReference type="EMBL" id="LDJG01000023">
    <property type="protein sequence ID" value="KRG55493.1"/>
    <property type="molecule type" value="Genomic_DNA"/>
</dbReference>
<gene>
    <name evidence="2" type="ORF">ABB22_14065</name>
</gene>